<comment type="similarity">
    <text evidence="2">Belongs to the glycosyl hydrolase 3 family.</text>
</comment>
<dbReference type="RefSeq" id="WP_116043907.1">
    <property type="nucleotide sequence ID" value="NZ_QUBQ01000001.1"/>
</dbReference>
<dbReference type="GO" id="GO:0004563">
    <property type="term" value="F:beta-N-acetylhexosaminidase activity"/>
    <property type="evidence" value="ECO:0007669"/>
    <property type="project" value="UniProtKB-EC"/>
</dbReference>
<evidence type="ECO:0000313" key="7">
    <source>
        <dbReference type="EMBL" id="REK76776.1"/>
    </source>
</evidence>
<dbReference type="OrthoDB" id="9805821at2"/>
<keyword evidence="5 7" id="KW-0326">Glycosidase</keyword>
<keyword evidence="8" id="KW-1185">Reference proteome</keyword>
<protein>
    <recommendedName>
        <fullName evidence="3">beta-N-acetylhexosaminidase</fullName>
        <ecNumber evidence="3">3.2.1.52</ecNumber>
    </recommendedName>
</protein>
<proteinExistence type="inferred from homology"/>
<evidence type="ECO:0000313" key="8">
    <source>
        <dbReference type="Proteomes" id="UP000261905"/>
    </source>
</evidence>
<keyword evidence="4 7" id="KW-0378">Hydrolase</keyword>
<dbReference type="NCBIfam" id="NF003740">
    <property type="entry name" value="PRK05337.1"/>
    <property type="match status" value="1"/>
</dbReference>
<dbReference type="EC" id="3.2.1.52" evidence="3"/>
<evidence type="ECO:0000256" key="1">
    <source>
        <dbReference type="ARBA" id="ARBA00001231"/>
    </source>
</evidence>
<dbReference type="GO" id="GO:0005975">
    <property type="term" value="P:carbohydrate metabolic process"/>
    <property type="evidence" value="ECO:0007669"/>
    <property type="project" value="InterPro"/>
</dbReference>
<dbReference type="Gene3D" id="3.20.20.300">
    <property type="entry name" value="Glycoside hydrolase, family 3, N-terminal domain"/>
    <property type="match status" value="1"/>
</dbReference>
<evidence type="ECO:0000259" key="6">
    <source>
        <dbReference type="Pfam" id="PF00933"/>
    </source>
</evidence>
<dbReference type="EMBL" id="QUBQ01000001">
    <property type="protein sequence ID" value="REK76776.1"/>
    <property type="molecule type" value="Genomic_DNA"/>
</dbReference>
<dbReference type="InterPro" id="IPR017853">
    <property type="entry name" value="GH"/>
</dbReference>
<organism evidence="7 8">
    <name type="scientific">Paenibacillus paeoniae</name>
    <dbReference type="NCBI Taxonomy" id="2292705"/>
    <lineage>
        <taxon>Bacteria</taxon>
        <taxon>Bacillati</taxon>
        <taxon>Bacillota</taxon>
        <taxon>Bacilli</taxon>
        <taxon>Bacillales</taxon>
        <taxon>Paenibacillaceae</taxon>
        <taxon>Paenibacillus</taxon>
    </lineage>
</organism>
<dbReference type="InterPro" id="IPR001764">
    <property type="entry name" value="Glyco_hydro_3_N"/>
</dbReference>
<dbReference type="AlphaFoldDB" id="A0A371PKP9"/>
<gene>
    <name evidence="7" type="ORF">DX130_07005</name>
</gene>
<sequence>METAERVEQPSGKNRLSLEEKVARMCVIGVPSTRIDAETTERFVAMPFGGLGIFPHNIESEAQLENWVASADRLTAAKHEAKPYYLSIDEEGGSLSNMKAFFPYVPSNRAVGLAESERIAHEHGKLIGSQLYSIGIPMNWAPVLDVNTSIDNPVVGIRSFGEDSDTVARLGAAYIAGMHEAGVACTAKHFPGHGQVSGDSHIELQTCELDIEELIAGPLIPFRKAIDAGVDSIMLAHIVFPNIPESQGWPASLSRYFATELLRDKLGFQGVICTDDIEMGAIKNNYEPAEIGVMAVLAGNDMIVMCHTPHFQNDVMSGIVRAVRDGVIPEERIDESITRIEELQARMAAYRASASPVPREQWKERILALARETVKLAVDPQQMVPLLKSKRYLLVVPKLERQSKADNSDGKGLPLAGLLADRGIHLTEISISQNPDVNEQKRVADHAAGFDAVIQGTINAHLFEGQAQLAHTLAQHKPLLAVILRNPYDTGVLPEQASQALLCSTSDYSLIALAERLVPRGGIA</sequence>
<evidence type="ECO:0000256" key="2">
    <source>
        <dbReference type="ARBA" id="ARBA00005336"/>
    </source>
</evidence>
<dbReference type="Pfam" id="PF00933">
    <property type="entry name" value="Glyco_hydro_3"/>
    <property type="match status" value="1"/>
</dbReference>
<evidence type="ECO:0000256" key="5">
    <source>
        <dbReference type="ARBA" id="ARBA00023295"/>
    </source>
</evidence>
<dbReference type="PANTHER" id="PTHR30480:SF13">
    <property type="entry name" value="BETA-HEXOSAMINIDASE"/>
    <property type="match status" value="1"/>
</dbReference>
<dbReference type="PANTHER" id="PTHR30480">
    <property type="entry name" value="BETA-HEXOSAMINIDASE-RELATED"/>
    <property type="match status" value="1"/>
</dbReference>
<dbReference type="InterPro" id="IPR050226">
    <property type="entry name" value="NagZ_Beta-hexosaminidase"/>
</dbReference>
<reference evidence="7 8" key="1">
    <citation type="submission" date="2018-08" db="EMBL/GenBank/DDBJ databases">
        <title>Paenibacillus sp. M4BSY-1, whole genome shotgun sequence.</title>
        <authorList>
            <person name="Tuo L."/>
        </authorList>
    </citation>
    <scope>NUCLEOTIDE SEQUENCE [LARGE SCALE GENOMIC DNA]</scope>
    <source>
        <strain evidence="7 8">M4BSY-1</strain>
    </source>
</reference>
<dbReference type="GO" id="GO:0009254">
    <property type="term" value="P:peptidoglycan turnover"/>
    <property type="evidence" value="ECO:0007669"/>
    <property type="project" value="TreeGrafter"/>
</dbReference>
<comment type="caution">
    <text evidence="7">The sequence shown here is derived from an EMBL/GenBank/DDBJ whole genome shotgun (WGS) entry which is preliminary data.</text>
</comment>
<accession>A0A371PKP9</accession>
<evidence type="ECO:0000256" key="3">
    <source>
        <dbReference type="ARBA" id="ARBA00012663"/>
    </source>
</evidence>
<evidence type="ECO:0000256" key="4">
    <source>
        <dbReference type="ARBA" id="ARBA00022801"/>
    </source>
</evidence>
<comment type="catalytic activity">
    <reaction evidence="1">
        <text>Hydrolysis of terminal non-reducing N-acetyl-D-hexosamine residues in N-acetyl-beta-D-hexosaminides.</text>
        <dbReference type="EC" id="3.2.1.52"/>
    </reaction>
</comment>
<feature type="domain" description="Glycoside hydrolase family 3 N-terminal" evidence="6">
    <location>
        <begin position="18"/>
        <end position="342"/>
    </location>
</feature>
<dbReference type="InterPro" id="IPR036962">
    <property type="entry name" value="Glyco_hydro_3_N_sf"/>
</dbReference>
<dbReference type="Proteomes" id="UP000261905">
    <property type="component" value="Unassembled WGS sequence"/>
</dbReference>
<name>A0A371PKP9_9BACL</name>
<dbReference type="SUPFAM" id="SSF51445">
    <property type="entry name" value="(Trans)glycosidases"/>
    <property type="match status" value="1"/>
</dbReference>